<dbReference type="HOGENOM" id="CLU_075936_2_2_1"/>
<dbReference type="EMBL" id="AC158497">
    <property type="protein sequence ID" value="ABN08709.1"/>
    <property type="molecule type" value="Genomic_DNA"/>
</dbReference>
<dbReference type="EnsemblPlants" id="AES63898">
    <property type="protein sequence ID" value="AES63898"/>
    <property type="gene ID" value="MTR_2g014520"/>
</dbReference>
<gene>
    <name evidence="8" type="ordered locus">MTR_2g014520</name>
    <name evidence="7" type="ORF">MtrDRAFT_AC158497g10v2</name>
    <name evidence="9" type="ORF">MtrunA17_Chr2g0282791</name>
</gene>
<keyword evidence="4 6" id="KW-1133">Transmembrane helix</keyword>
<feature type="transmembrane region" description="Helical" evidence="6">
    <location>
        <begin position="136"/>
        <end position="154"/>
    </location>
</feature>
<evidence type="ECO:0000256" key="3">
    <source>
        <dbReference type="ARBA" id="ARBA00022692"/>
    </source>
</evidence>
<evidence type="ECO:0000313" key="11">
    <source>
        <dbReference type="Proteomes" id="UP000002051"/>
    </source>
</evidence>
<dbReference type="GO" id="GO:0010256">
    <property type="term" value="P:endomembrane system organization"/>
    <property type="evidence" value="ECO:0000318"/>
    <property type="project" value="GO_Central"/>
</dbReference>
<evidence type="ECO:0000256" key="5">
    <source>
        <dbReference type="ARBA" id="ARBA00023136"/>
    </source>
</evidence>
<dbReference type="EMBL" id="PSQE01000002">
    <property type="protein sequence ID" value="RHN71987.1"/>
    <property type="molecule type" value="Genomic_DNA"/>
</dbReference>
<dbReference type="AlphaFoldDB" id="A2Q509"/>
<dbReference type="PaxDb" id="3880-AES63898"/>
<comment type="similarity">
    <text evidence="2">Belongs to the plant DMP1 protein family.</text>
</comment>
<dbReference type="EMBL" id="CM001218">
    <property type="protein sequence ID" value="AES63898.1"/>
    <property type="molecule type" value="Genomic_DNA"/>
</dbReference>
<keyword evidence="5 6" id="KW-0472">Membrane</keyword>
<dbReference type="GO" id="GO:0016020">
    <property type="term" value="C:membrane"/>
    <property type="evidence" value="ECO:0007669"/>
    <property type="project" value="UniProtKB-SubCell"/>
</dbReference>
<evidence type="ECO:0000256" key="4">
    <source>
        <dbReference type="ARBA" id="ARBA00022989"/>
    </source>
</evidence>
<dbReference type="InterPro" id="IPR007770">
    <property type="entry name" value="DMP"/>
</dbReference>
<comment type="subcellular location">
    <subcellularLocation>
        <location evidence="1">Membrane</location>
        <topology evidence="1">Multi-pass membrane protein</topology>
    </subcellularLocation>
</comment>
<dbReference type="GO" id="GO:0005737">
    <property type="term" value="C:cytoplasm"/>
    <property type="evidence" value="ECO:0007669"/>
    <property type="project" value="UniProtKB-ARBA"/>
</dbReference>
<dbReference type="Pfam" id="PF05078">
    <property type="entry name" value="DUF679"/>
    <property type="match status" value="1"/>
</dbReference>
<keyword evidence="11" id="KW-1185">Reference proteome</keyword>
<evidence type="ECO:0000313" key="9">
    <source>
        <dbReference type="EMBL" id="RHN71987.1"/>
    </source>
</evidence>
<evidence type="ECO:0000313" key="7">
    <source>
        <dbReference type="EMBL" id="ABN08709.1"/>
    </source>
</evidence>
<organism evidence="7">
    <name type="scientific">Medicago truncatula</name>
    <name type="common">Barrel medic</name>
    <name type="synonym">Medicago tribuloides</name>
    <dbReference type="NCBI Taxonomy" id="3880"/>
    <lineage>
        <taxon>Eukaryota</taxon>
        <taxon>Viridiplantae</taxon>
        <taxon>Streptophyta</taxon>
        <taxon>Embryophyta</taxon>
        <taxon>Tracheophyta</taxon>
        <taxon>Spermatophyta</taxon>
        <taxon>Magnoliopsida</taxon>
        <taxon>eudicotyledons</taxon>
        <taxon>Gunneridae</taxon>
        <taxon>Pentapetalae</taxon>
        <taxon>rosids</taxon>
        <taxon>fabids</taxon>
        <taxon>Fabales</taxon>
        <taxon>Fabaceae</taxon>
        <taxon>Papilionoideae</taxon>
        <taxon>50 kb inversion clade</taxon>
        <taxon>NPAAA clade</taxon>
        <taxon>Hologalegina</taxon>
        <taxon>IRL clade</taxon>
        <taxon>Trifolieae</taxon>
        <taxon>Medicago</taxon>
    </lineage>
</organism>
<keyword evidence="3 6" id="KW-0812">Transmembrane</keyword>
<reference evidence="10" key="5">
    <citation type="submission" date="2015-04" db="UniProtKB">
        <authorList>
            <consortium name="EnsemblPlants"/>
        </authorList>
    </citation>
    <scope>IDENTIFICATION</scope>
    <source>
        <strain evidence="10">cv. Jemalong A17</strain>
    </source>
</reference>
<accession>A2Q509</accession>
<reference evidence="7" key="1">
    <citation type="submission" date="2005-04" db="EMBL/GenBank/DDBJ databases">
        <authorList>
            <person name="Town C.D."/>
        </authorList>
    </citation>
    <scope>NUCLEOTIDE SEQUENCE</scope>
</reference>
<dbReference type="Proteomes" id="UP000265566">
    <property type="component" value="Chromosome 2"/>
</dbReference>
<feature type="transmembrane region" description="Helical" evidence="6">
    <location>
        <begin position="76"/>
        <end position="94"/>
    </location>
</feature>
<evidence type="ECO:0000256" key="6">
    <source>
        <dbReference type="SAM" id="Phobius"/>
    </source>
</evidence>
<dbReference type="PANTHER" id="PTHR31621">
    <property type="entry name" value="PROTEIN DMP3"/>
    <property type="match status" value="1"/>
</dbReference>
<dbReference type="PANTHER" id="PTHR31621:SF0">
    <property type="entry name" value="PROTEIN DMP6"/>
    <property type="match status" value="1"/>
</dbReference>
<dbReference type="OMA" id="QGNCDST"/>
<dbReference type="Proteomes" id="UP000002051">
    <property type="component" value="Chromosome 2"/>
</dbReference>
<evidence type="ECO:0000256" key="2">
    <source>
        <dbReference type="ARBA" id="ARBA00008707"/>
    </source>
</evidence>
<feature type="transmembrane region" description="Helical" evidence="6">
    <location>
        <begin position="45"/>
        <end position="64"/>
    </location>
</feature>
<proteinExistence type="inferred from homology"/>
<name>A2Q509_MEDTR</name>
<dbReference type="Gramene" id="rna7652">
    <property type="protein sequence ID" value="RHN71987.1"/>
    <property type="gene ID" value="gene7652"/>
</dbReference>
<evidence type="ECO:0000313" key="10">
    <source>
        <dbReference type="EnsemblPlants" id="AES63898"/>
    </source>
</evidence>
<reference evidence="8 11" key="4">
    <citation type="journal article" date="2014" name="BMC Genomics">
        <title>An improved genome release (version Mt4.0) for the model legume Medicago truncatula.</title>
        <authorList>
            <person name="Tang H."/>
            <person name="Krishnakumar V."/>
            <person name="Bidwell S."/>
            <person name="Rosen B."/>
            <person name="Chan A."/>
            <person name="Zhou S."/>
            <person name="Gentzbittel L."/>
            <person name="Childs K.L."/>
            <person name="Yandell M."/>
            <person name="Gundlach H."/>
            <person name="Mayer K.F."/>
            <person name="Schwartz D.C."/>
            <person name="Town C.D."/>
        </authorList>
    </citation>
    <scope>GENOME REANNOTATION</scope>
    <source>
        <strain evidence="10 11">cv. Jemalong A17</strain>
    </source>
</reference>
<reference evidence="9" key="7">
    <citation type="journal article" date="2018" name="Nat. Plants">
        <title>Whole-genome landscape of Medicago truncatula symbiotic genes.</title>
        <authorList>
            <person name="Pecrix Y."/>
            <person name="Gamas P."/>
            <person name="Carrere S."/>
        </authorList>
    </citation>
    <scope>NUCLEOTIDE SEQUENCE</scope>
    <source>
        <tissue evidence="9">Leaves</tissue>
    </source>
</reference>
<dbReference type="STRING" id="3880.A2Q509"/>
<protein>
    <submittedName>
        <fullName evidence="8">Transmembrane protein, putative</fullName>
    </submittedName>
</protein>
<reference evidence="7" key="2">
    <citation type="submission" date="2007-03" db="EMBL/GenBank/DDBJ databases">
        <authorList>
            <consortium name="The International Medicago Genome Annotation Group"/>
        </authorList>
    </citation>
    <scope>NUCLEOTIDE SEQUENCE</scope>
</reference>
<evidence type="ECO:0000256" key="1">
    <source>
        <dbReference type="ARBA" id="ARBA00004141"/>
    </source>
</evidence>
<evidence type="ECO:0000313" key="8">
    <source>
        <dbReference type="EMBL" id="AES63898.1"/>
    </source>
</evidence>
<dbReference type="eggNOG" id="ENOG502QS7M">
    <property type="taxonomic scope" value="Eukaryota"/>
</dbReference>
<reference evidence="12" key="6">
    <citation type="journal article" date="2018" name="Nat. Plants">
        <title>Whole-genome landscape of Medicago truncatula symbiotic genes.</title>
        <authorList>
            <person name="Pecrix Y."/>
            <person name="Staton S.E."/>
            <person name="Sallet E."/>
            <person name="Lelandais-Briere C."/>
            <person name="Moreau S."/>
            <person name="Carrere S."/>
            <person name="Blein T."/>
            <person name="Jardinaud M.F."/>
            <person name="Latrasse D."/>
            <person name="Zouine M."/>
            <person name="Zahm M."/>
            <person name="Kreplak J."/>
            <person name="Mayjonade B."/>
            <person name="Satge C."/>
            <person name="Perez M."/>
            <person name="Cauet S."/>
            <person name="Marande W."/>
            <person name="Chantry-Darmon C."/>
            <person name="Lopez-Roques C."/>
            <person name="Bouchez O."/>
            <person name="Berard A."/>
            <person name="Debelle F."/>
            <person name="Munos S."/>
            <person name="Bendahmane A."/>
            <person name="Berges H."/>
            <person name="Niebel A."/>
            <person name="Buitink J."/>
            <person name="Frugier F."/>
            <person name="Benhamed M."/>
            <person name="Crespi M."/>
            <person name="Gouzy J."/>
            <person name="Gamas P."/>
        </authorList>
    </citation>
    <scope>NUCLEOTIDE SEQUENCE [LARGE SCALE GENOMIC DNA]</scope>
    <source>
        <strain evidence="12">cv. Jemalong A17</strain>
    </source>
</reference>
<reference evidence="8 11" key="3">
    <citation type="journal article" date="2011" name="Nature">
        <title>The Medicago genome provides insight into the evolution of rhizobial symbioses.</title>
        <authorList>
            <person name="Young N.D."/>
            <person name="Debelle F."/>
            <person name="Oldroyd G.E."/>
            <person name="Geurts R."/>
            <person name="Cannon S.B."/>
            <person name="Udvardi M.K."/>
            <person name="Benedito V.A."/>
            <person name="Mayer K.F."/>
            <person name="Gouzy J."/>
            <person name="Schoof H."/>
            <person name="Van de Peer Y."/>
            <person name="Proost S."/>
            <person name="Cook D.R."/>
            <person name="Meyers B.C."/>
            <person name="Spannagl M."/>
            <person name="Cheung F."/>
            <person name="De Mita S."/>
            <person name="Krishnakumar V."/>
            <person name="Gundlach H."/>
            <person name="Zhou S."/>
            <person name="Mudge J."/>
            <person name="Bharti A.K."/>
            <person name="Murray J.D."/>
            <person name="Naoumkina M.A."/>
            <person name="Rosen B."/>
            <person name="Silverstein K.A."/>
            <person name="Tang H."/>
            <person name="Rombauts S."/>
            <person name="Zhao P.X."/>
            <person name="Zhou P."/>
            <person name="Barbe V."/>
            <person name="Bardou P."/>
            <person name="Bechner M."/>
            <person name="Bellec A."/>
            <person name="Berger A."/>
            <person name="Berges H."/>
            <person name="Bidwell S."/>
            <person name="Bisseling T."/>
            <person name="Choisne N."/>
            <person name="Couloux A."/>
            <person name="Denny R."/>
            <person name="Deshpande S."/>
            <person name="Dai X."/>
            <person name="Doyle J.J."/>
            <person name="Dudez A.M."/>
            <person name="Farmer A.D."/>
            <person name="Fouteau S."/>
            <person name="Franken C."/>
            <person name="Gibelin C."/>
            <person name="Gish J."/>
            <person name="Goldstein S."/>
            <person name="Gonzalez A.J."/>
            <person name="Green P.J."/>
            <person name="Hallab A."/>
            <person name="Hartog M."/>
            <person name="Hua A."/>
            <person name="Humphray S.J."/>
            <person name="Jeong D.H."/>
            <person name="Jing Y."/>
            <person name="Jocker A."/>
            <person name="Kenton S.M."/>
            <person name="Kim D.J."/>
            <person name="Klee K."/>
            <person name="Lai H."/>
            <person name="Lang C."/>
            <person name="Lin S."/>
            <person name="Macmil S.L."/>
            <person name="Magdelenat G."/>
            <person name="Matthews L."/>
            <person name="McCorrison J."/>
            <person name="Monaghan E.L."/>
            <person name="Mun J.H."/>
            <person name="Najar F.Z."/>
            <person name="Nicholson C."/>
            <person name="Noirot C."/>
            <person name="O'Bleness M."/>
            <person name="Paule C.R."/>
            <person name="Poulain J."/>
            <person name="Prion F."/>
            <person name="Qin B."/>
            <person name="Qu C."/>
            <person name="Retzel E.F."/>
            <person name="Riddle C."/>
            <person name="Sallet E."/>
            <person name="Samain S."/>
            <person name="Samson N."/>
            <person name="Sanders I."/>
            <person name="Saurat O."/>
            <person name="Scarpelli C."/>
            <person name="Schiex T."/>
            <person name="Segurens B."/>
            <person name="Severin A.J."/>
            <person name="Sherrier D.J."/>
            <person name="Shi R."/>
            <person name="Sims S."/>
            <person name="Singer S.R."/>
            <person name="Sinharoy S."/>
            <person name="Sterck L."/>
            <person name="Viollet A."/>
            <person name="Wang B.B."/>
            <person name="Wang K."/>
            <person name="Wang M."/>
            <person name="Wang X."/>
            <person name="Warfsmann J."/>
            <person name="Weissenbach J."/>
            <person name="White D.D."/>
            <person name="White J.D."/>
            <person name="Wiley G.B."/>
            <person name="Wincker P."/>
            <person name="Xing Y."/>
            <person name="Yang L."/>
            <person name="Yao Z."/>
            <person name="Ying F."/>
            <person name="Zhai J."/>
            <person name="Zhou L."/>
            <person name="Zuber A."/>
            <person name="Denarie J."/>
            <person name="Dixon R.A."/>
            <person name="May G.D."/>
            <person name="Schwartz D.C."/>
            <person name="Rogers J."/>
            <person name="Quetier F."/>
            <person name="Town C.D."/>
            <person name="Roe B.A."/>
        </authorList>
    </citation>
    <scope>NUCLEOTIDE SEQUENCE [LARGE SCALE GENOMIC DNA]</scope>
    <source>
        <strain evidence="8">A17</strain>
        <strain evidence="10 11">cv. Jemalong A17</strain>
    </source>
</reference>
<sequence length="207" mass="22667">MGINDDSKNKDEHKVPLLLNAEVPEAKRNLIQTAISLTFQSTAHLANLLPTGTVLALQLLSPIFTNIGSCDSVSKWMTAALVTLCGASCFLLSFTDSFRDSKGNIIYGFATFKGLWVIDGSTKLPPQVAAKYRIRFIDFMHAVMSILVFAAIALFDRNVVNCFFPEPSKEIQEILTALPVAIGDFCSMLFVTFPTERHGIGFPLSTS</sequence>
<evidence type="ECO:0000313" key="12">
    <source>
        <dbReference type="Proteomes" id="UP000265566"/>
    </source>
</evidence>
<feature type="transmembrane region" description="Helical" evidence="6">
    <location>
        <begin position="174"/>
        <end position="193"/>
    </location>
</feature>